<proteinExistence type="predicted"/>
<accession>J0NIG7</accession>
<organism evidence="2 3">
    <name type="scientific">Actinomyces massiliensis F0489</name>
    <dbReference type="NCBI Taxonomy" id="1125718"/>
    <lineage>
        <taxon>Bacteria</taxon>
        <taxon>Bacillati</taxon>
        <taxon>Actinomycetota</taxon>
        <taxon>Actinomycetes</taxon>
        <taxon>Actinomycetales</taxon>
        <taxon>Actinomycetaceae</taxon>
        <taxon>Actinomyces</taxon>
    </lineage>
</organism>
<reference evidence="2 3" key="1">
    <citation type="submission" date="2012-05" db="EMBL/GenBank/DDBJ databases">
        <authorList>
            <person name="Harkins D.M."/>
            <person name="Madupu R."/>
            <person name="Durkin A.S."/>
            <person name="Torralba M."/>
            <person name="Methe B."/>
            <person name="Sutton G.G."/>
            <person name="Nelson K.E."/>
        </authorList>
    </citation>
    <scope>NUCLEOTIDE SEQUENCE [LARGE SCALE GENOMIC DNA]</scope>
    <source>
        <strain evidence="2 3">F0489</strain>
    </source>
</reference>
<comment type="caution">
    <text evidence="2">The sequence shown here is derived from an EMBL/GenBank/DDBJ whole genome shotgun (WGS) entry which is preliminary data.</text>
</comment>
<dbReference type="EMBL" id="AKFT01000039">
    <property type="protein sequence ID" value="EJF46914.1"/>
    <property type="molecule type" value="Genomic_DNA"/>
</dbReference>
<evidence type="ECO:0000313" key="2">
    <source>
        <dbReference type="EMBL" id="EJF46914.1"/>
    </source>
</evidence>
<keyword evidence="3" id="KW-1185">Reference proteome</keyword>
<sequence length="54" mass="5650">MGSGAEEGLALLDEPEAPTPTPRAKVRMNGSDLRISPRRRGVGRGGRAEAGYEG</sequence>
<dbReference type="AlphaFoldDB" id="J0NIG7"/>
<protein>
    <submittedName>
        <fullName evidence="2">Uncharacterized protein</fullName>
    </submittedName>
</protein>
<name>J0NIG7_9ACTO</name>
<dbReference type="Proteomes" id="UP000002941">
    <property type="component" value="Unassembled WGS sequence"/>
</dbReference>
<evidence type="ECO:0000256" key="1">
    <source>
        <dbReference type="SAM" id="MobiDB-lite"/>
    </source>
</evidence>
<feature type="region of interest" description="Disordered" evidence="1">
    <location>
        <begin position="1"/>
        <end position="54"/>
    </location>
</feature>
<gene>
    <name evidence="2" type="ORF">HMPREF1318_1711</name>
</gene>
<evidence type="ECO:0000313" key="3">
    <source>
        <dbReference type="Proteomes" id="UP000002941"/>
    </source>
</evidence>